<keyword evidence="5" id="KW-1185">Reference proteome</keyword>
<dbReference type="eggNOG" id="COG1409">
    <property type="taxonomic scope" value="Bacteria"/>
</dbReference>
<feature type="domain" description="Calcineurin-like phosphoesterase" evidence="3">
    <location>
        <begin position="167"/>
        <end position="483"/>
    </location>
</feature>
<dbReference type="SUPFAM" id="SSF56300">
    <property type="entry name" value="Metallo-dependent phosphatases"/>
    <property type="match status" value="1"/>
</dbReference>
<dbReference type="Pfam" id="PF00149">
    <property type="entry name" value="Metallophos"/>
    <property type="match status" value="1"/>
</dbReference>
<gene>
    <name evidence="4" type="ORF">Osc7112_1649</name>
</gene>
<keyword evidence="2" id="KW-0472">Membrane</keyword>
<dbReference type="PANTHER" id="PTHR22953:SF153">
    <property type="entry name" value="PURPLE ACID PHOSPHATASE"/>
    <property type="match status" value="1"/>
</dbReference>
<dbReference type="PATRIC" id="fig|179408.3.peg.2002"/>
<organism evidence="4 5">
    <name type="scientific">Phormidium nigroviride PCC 7112</name>
    <dbReference type="NCBI Taxonomy" id="179408"/>
    <lineage>
        <taxon>Bacteria</taxon>
        <taxon>Bacillati</taxon>
        <taxon>Cyanobacteriota</taxon>
        <taxon>Cyanophyceae</taxon>
        <taxon>Oscillatoriophycideae</taxon>
        <taxon>Oscillatoriales</taxon>
        <taxon>Oscillatoriaceae</taxon>
        <taxon>Phormidium</taxon>
    </lineage>
</organism>
<evidence type="ECO:0000259" key="3">
    <source>
        <dbReference type="Pfam" id="PF00149"/>
    </source>
</evidence>
<keyword evidence="2" id="KW-1133">Transmembrane helix</keyword>
<dbReference type="HOGENOM" id="CLU_016378_0_0_3"/>
<dbReference type="GO" id="GO:0046872">
    <property type="term" value="F:metal ion binding"/>
    <property type="evidence" value="ECO:0007669"/>
    <property type="project" value="InterPro"/>
</dbReference>
<sequence length="607" mass="68812">MLTPLPNKVEFSQGYSRNPWFFAVWILIVLLLGFMMPSYLNKPQLLTDPFLQLPTANSVRVVWFTEFAGTRNTVAYGQNLNQVVTANTTKLSRTREDKDSRISDEIKQSIIDSNPIVRDIWRHEAEVPNLMPGVRIPYRVTSERKDGASVSSKIFTLSPTPAAGIALKILLTSDHQLMPMTAANLQKVAETIGRVDAVFMAGDLINIPDRASEWFDDYRGRAFFPAMQGRAFSELDKNGIKTVYSGGELIQHAPLFPAIGNHEIMGRFATNSKLDYQFNDPFPRAAAEKIYAQRAASLNPNNDPSVREFWLKNNSFNSDTYDEIFNLPGGKNYYAVTFGDVRLVTLYVANIWRTPNLDPGARGRYRERDEDFNNPEKWGYGQHIFEPIVKGSAQYNWLQQELKSSEFQQAKYKIVMFHHPPHSLGDNIVPAYTDPVQIVDRALDGEIKMVRYEYPKQQDYLIRDVVPLLETAGVQLVFYGHSHLWNRFVSSSGMHFLETSNVGNSYGAFVGEKRRFVPPGYREDYSAIGDPNGLEPVVPTVAPLLGKDGRPLPYIDSNDITAFTIFDTGEGTVSSYYFDTRKPESEVVKFDEFKLKNSLSSLKIRKN</sequence>
<protein>
    <submittedName>
        <fullName evidence="4">Metallophosphoesterase</fullName>
    </submittedName>
</protein>
<feature type="transmembrane region" description="Helical" evidence="2">
    <location>
        <begin position="20"/>
        <end position="40"/>
    </location>
</feature>
<keyword evidence="1" id="KW-0732">Signal</keyword>
<evidence type="ECO:0000313" key="4">
    <source>
        <dbReference type="EMBL" id="AFZ06148.1"/>
    </source>
</evidence>
<dbReference type="AlphaFoldDB" id="K9VDC5"/>
<dbReference type="InterPro" id="IPR008963">
    <property type="entry name" value="Purple_acid_Pase-like_N"/>
</dbReference>
<dbReference type="RefSeq" id="WP_015175466.1">
    <property type="nucleotide sequence ID" value="NC_019729.1"/>
</dbReference>
<proteinExistence type="predicted"/>
<reference evidence="4 5" key="1">
    <citation type="submission" date="2012-05" db="EMBL/GenBank/DDBJ databases">
        <title>Finished chromosome of genome of Oscillatoria sp. PCC 7112.</title>
        <authorList>
            <consortium name="US DOE Joint Genome Institute"/>
            <person name="Gugger M."/>
            <person name="Coursin T."/>
            <person name="Rippka R."/>
            <person name="Tandeau De Marsac N."/>
            <person name="Huntemann M."/>
            <person name="Wei C.-L."/>
            <person name="Han J."/>
            <person name="Detter J.C."/>
            <person name="Han C."/>
            <person name="Tapia R."/>
            <person name="Davenport K."/>
            <person name="Daligault H."/>
            <person name="Erkkila T."/>
            <person name="Gu W."/>
            <person name="Munk A.C.C."/>
            <person name="Teshima H."/>
            <person name="Xu Y."/>
            <person name="Chain P."/>
            <person name="Chen A."/>
            <person name="Krypides N."/>
            <person name="Mavromatis K."/>
            <person name="Markowitz V."/>
            <person name="Szeto E."/>
            <person name="Ivanova N."/>
            <person name="Mikhailova N."/>
            <person name="Ovchinnikova G."/>
            <person name="Pagani I."/>
            <person name="Pati A."/>
            <person name="Goodwin L."/>
            <person name="Peters L."/>
            <person name="Pitluck S."/>
            <person name="Woyke T."/>
            <person name="Kerfeld C."/>
        </authorList>
    </citation>
    <scope>NUCLEOTIDE SEQUENCE [LARGE SCALE GENOMIC DNA]</scope>
    <source>
        <strain evidence="4 5">PCC 7112</strain>
    </source>
</reference>
<dbReference type="PANTHER" id="PTHR22953">
    <property type="entry name" value="ACID PHOSPHATASE RELATED"/>
    <property type="match status" value="1"/>
</dbReference>
<accession>K9VDC5</accession>
<dbReference type="GO" id="GO:0003993">
    <property type="term" value="F:acid phosphatase activity"/>
    <property type="evidence" value="ECO:0007669"/>
    <property type="project" value="InterPro"/>
</dbReference>
<name>K9VDC5_9CYAN</name>
<evidence type="ECO:0000256" key="2">
    <source>
        <dbReference type="SAM" id="Phobius"/>
    </source>
</evidence>
<evidence type="ECO:0000256" key="1">
    <source>
        <dbReference type="ARBA" id="ARBA00022729"/>
    </source>
</evidence>
<dbReference type="SUPFAM" id="SSF49363">
    <property type="entry name" value="Purple acid phosphatase, N-terminal domain"/>
    <property type="match status" value="1"/>
</dbReference>
<evidence type="ECO:0000313" key="5">
    <source>
        <dbReference type="Proteomes" id="UP000010478"/>
    </source>
</evidence>
<dbReference type="InterPro" id="IPR039331">
    <property type="entry name" value="PAPs-like"/>
</dbReference>
<dbReference type="EMBL" id="CP003614">
    <property type="protein sequence ID" value="AFZ06148.1"/>
    <property type="molecule type" value="Genomic_DNA"/>
</dbReference>
<dbReference type="InterPro" id="IPR004843">
    <property type="entry name" value="Calcineurin-like_PHP"/>
</dbReference>
<dbReference type="Gene3D" id="3.60.21.10">
    <property type="match status" value="1"/>
</dbReference>
<dbReference type="Proteomes" id="UP000010478">
    <property type="component" value="Chromosome"/>
</dbReference>
<dbReference type="OrthoDB" id="4427112at2"/>
<keyword evidence="2" id="KW-0812">Transmembrane</keyword>
<dbReference type="STRING" id="179408.Osc7112_1649"/>
<dbReference type="KEGG" id="oni:Osc7112_1649"/>
<dbReference type="InterPro" id="IPR029052">
    <property type="entry name" value="Metallo-depent_PP-like"/>
</dbReference>